<dbReference type="InterPro" id="IPR046357">
    <property type="entry name" value="PPIase_dom_sf"/>
</dbReference>
<dbReference type="InterPro" id="IPR023058">
    <property type="entry name" value="PPIase_PpiC_CS"/>
</dbReference>
<keyword evidence="4 12" id="KW-0812">Transmembrane</keyword>
<evidence type="ECO:0000256" key="10">
    <source>
        <dbReference type="ARBA" id="ARBA00042775"/>
    </source>
</evidence>
<evidence type="ECO:0000256" key="7">
    <source>
        <dbReference type="ARBA" id="ARBA00023186"/>
    </source>
</evidence>
<evidence type="ECO:0000313" key="14">
    <source>
        <dbReference type="EMBL" id="MCQ3830547.1"/>
    </source>
</evidence>
<proteinExistence type="inferred from homology"/>
<dbReference type="Pfam" id="PF00639">
    <property type="entry name" value="Rotamase"/>
    <property type="match status" value="1"/>
</dbReference>
<dbReference type="SUPFAM" id="SSF54534">
    <property type="entry name" value="FKBP-like"/>
    <property type="match status" value="1"/>
</dbReference>
<evidence type="ECO:0000256" key="8">
    <source>
        <dbReference type="ARBA" id="ARBA00038408"/>
    </source>
</evidence>
<comment type="similarity">
    <text evidence="8">Belongs to the PpiD chaperone family.</text>
</comment>
<keyword evidence="2" id="KW-1003">Cell membrane</keyword>
<keyword evidence="11" id="KW-0697">Rotamase</keyword>
<evidence type="ECO:0000256" key="4">
    <source>
        <dbReference type="ARBA" id="ARBA00022692"/>
    </source>
</evidence>
<dbReference type="Gene3D" id="3.10.50.40">
    <property type="match status" value="1"/>
</dbReference>
<keyword evidence="15" id="KW-1185">Reference proteome</keyword>
<reference evidence="14" key="1">
    <citation type="thesis" date="2020" institute="Technische Universitat Dresden" country="Dresden, Germany">
        <title>The Agarolytic System of Microbulbifer elongatus PORT2, Isolated from Batu Karas, Pangandaran West Java Indonesia.</title>
        <authorList>
            <person name="Anggraeni S.R."/>
        </authorList>
    </citation>
    <scope>NUCLEOTIDE SEQUENCE</scope>
    <source>
        <strain evidence="14">PORT2</strain>
    </source>
</reference>
<comment type="subcellular location">
    <subcellularLocation>
        <location evidence="1">Cell inner membrane</location>
        <topology evidence="1">Single-pass type II membrane protein</topology>
        <orientation evidence="1">Periplasmic side</orientation>
    </subcellularLocation>
</comment>
<evidence type="ECO:0000313" key="15">
    <source>
        <dbReference type="Proteomes" id="UP001205566"/>
    </source>
</evidence>
<dbReference type="Pfam" id="PF13624">
    <property type="entry name" value="SurA_N_3"/>
    <property type="match status" value="1"/>
</dbReference>
<keyword evidence="7" id="KW-0143">Chaperone</keyword>
<evidence type="ECO:0000256" key="12">
    <source>
        <dbReference type="SAM" id="Phobius"/>
    </source>
</evidence>
<dbReference type="EMBL" id="JACASI010000034">
    <property type="protein sequence ID" value="MCQ3830547.1"/>
    <property type="molecule type" value="Genomic_DNA"/>
</dbReference>
<dbReference type="RefSeq" id="WP_255875468.1">
    <property type="nucleotide sequence ID" value="NZ_JACASI010000034.1"/>
</dbReference>
<evidence type="ECO:0000256" key="9">
    <source>
        <dbReference type="ARBA" id="ARBA00040743"/>
    </source>
</evidence>
<dbReference type="InterPro" id="IPR000297">
    <property type="entry name" value="PPIase_PpiC"/>
</dbReference>
<dbReference type="Gene3D" id="1.10.4030.10">
    <property type="entry name" value="Porin chaperone SurA, peptide-binding domain"/>
    <property type="match status" value="1"/>
</dbReference>
<accession>A0ABT1P352</accession>
<keyword evidence="6 12" id="KW-0472">Membrane</keyword>
<evidence type="ECO:0000256" key="2">
    <source>
        <dbReference type="ARBA" id="ARBA00022475"/>
    </source>
</evidence>
<keyword evidence="5 12" id="KW-1133">Transmembrane helix</keyword>
<comment type="caution">
    <text evidence="14">The sequence shown here is derived from an EMBL/GenBank/DDBJ whole genome shotgun (WGS) entry which is preliminary data.</text>
</comment>
<evidence type="ECO:0000259" key="13">
    <source>
        <dbReference type="PROSITE" id="PS50198"/>
    </source>
</evidence>
<protein>
    <recommendedName>
        <fullName evidence="9">Periplasmic chaperone PpiD</fullName>
    </recommendedName>
    <alternativeName>
        <fullName evidence="10">Periplasmic folding chaperone</fullName>
    </alternativeName>
</protein>
<dbReference type="Proteomes" id="UP001205566">
    <property type="component" value="Unassembled WGS sequence"/>
</dbReference>
<keyword evidence="3" id="KW-0997">Cell inner membrane</keyword>
<name>A0ABT1P352_9GAMM</name>
<feature type="domain" description="PpiC" evidence="13">
    <location>
        <begin position="267"/>
        <end position="362"/>
    </location>
</feature>
<dbReference type="SUPFAM" id="SSF109998">
    <property type="entry name" value="Triger factor/SurA peptide-binding domain-like"/>
    <property type="match status" value="1"/>
</dbReference>
<evidence type="ECO:0000256" key="5">
    <source>
        <dbReference type="ARBA" id="ARBA00022989"/>
    </source>
</evidence>
<dbReference type="PANTHER" id="PTHR47529:SF1">
    <property type="entry name" value="PERIPLASMIC CHAPERONE PPID"/>
    <property type="match status" value="1"/>
</dbReference>
<dbReference type="PROSITE" id="PS50198">
    <property type="entry name" value="PPIC_PPIASE_2"/>
    <property type="match status" value="1"/>
</dbReference>
<keyword evidence="11" id="KW-0413">Isomerase</keyword>
<dbReference type="PROSITE" id="PS01096">
    <property type="entry name" value="PPIC_PPIASE_1"/>
    <property type="match status" value="1"/>
</dbReference>
<evidence type="ECO:0000256" key="1">
    <source>
        <dbReference type="ARBA" id="ARBA00004382"/>
    </source>
</evidence>
<dbReference type="InterPro" id="IPR027304">
    <property type="entry name" value="Trigger_fact/SurA_dom_sf"/>
</dbReference>
<dbReference type="PANTHER" id="PTHR47529">
    <property type="entry name" value="PEPTIDYL-PROLYL CIS-TRANS ISOMERASE D"/>
    <property type="match status" value="1"/>
</dbReference>
<organism evidence="14 15">
    <name type="scientific">Microbulbifer elongatus</name>
    <dbReference type="NCBI Taxonomy" id="86173"/>
    <lineage>
        <taxon>Bacteria</taxon>
        <taxon>Pseudomonadati</taxon>
        <taxon>Pseudomonadota</taxon>
        <taxon>Gammaproteobacteria</taxon>
        <taxon>Cellvibrionales</taxon>
        <taxon>Microbulbiferaceae</taxon>
        <taxon>Microbulbifer</taxon>
    </lineage>
</organism>
<evidence type="ECO:0000256" key="6">
    <source>
        <dbReference type="ARBA" id="ARBA00023136"/>
    </source>
</evidence>
<evidence type="ECO:0000256" key="3">
    <source>
        <dbReference type="ARBA" id="ARBA00022519"/>
    </source>
</evidence>
<evidence type="ECO:0000256" key="11">
    <source>
        <dbReference type="PROSITE-ProRule" id="PRU00278"/>
    </source>
</evidence>
<feature type="transmembrane region" description="Helical" evidence="12">
    <location>
        <begin position="12"/>
        <end position="33"/>
    </location>
</feature>
<sequence>MLQSMRDNLKGTAAIIVAAFFGFIMVIGGIDFFTGASGGSAEKVAEVNGEKITQLDLQRAIQNRRAMIESQYGENVPSDLLTDEQLRGPVLQQLVNSAVMRQAALDSGMAMSTSAVDREIVQMPGFQVNGQFDQQMFREGLRRMGYSPAGFRQLLEQEMVMQQFISSVSDTAFSTRTDAENIVSVSMEERDFDYVTLSASPLLDGIEVADEEVQTYYDENQVSFQRPEQVAIEYIELTPEQFAANIDVSEQDVRAQYEQEVKSFEANVRRHAAHILVEGDDEAAQAKIAEVQAKLNEGEPFEALAKEYSDDIISSEDGGDVGFTSGDVFPEAFEDALANLQVGEVSGPVETDGGTHFIKLIEIADAEPPTFEERKAAISARLRNAAAEREFVDAVSRLGDLAYNAETLAAPAEELGVSVQKSALFSRQGGSGITGEGQVISAAFAPEVLEDGNTSDVLNLTENHAVVLRVIEHKTAGVKPLEEVTAEIVQRLKREKASEQLASKAEQIRDQAASGDGLATVAEAEGLTLDTSDKTRRGGFGVRGEVVNKVFAMNAPRPGARTLEQFALPNGDVVIAQLRAVRAGDLARQSKEQREALLQQLASMQGSAELAAVQQFLTGKADVEVSPAEPAQ</sequence>
<gene>
    <name evidence="14" type="ORF">HXX02_13965</name>
</gene>
<dbReference type="InterPro" id="IPR052029">
    <property type="entry name" value="PpiD_chaperone"/>
</dbReference>